<gene>
    <name evidence="1" type="ORF">CCOS01_11322</name>
</gene>
<dbReference type="GeneID" id="85343022"/>
<evidence type="ECO:0000313" key="1">
    <source>
        <dbReference type="EMBL" id="KAK1519671.1"/>
    </source>
</evidence>
<dbReference type="Proteomes" id="UP001240678">
    <property type="component" value="Unassembled WGS sequence"/>
</dbReference>
<proteinExistence type="predicted"/>
<evidence type="ECO:0000313" key="2">
    <source>
        <dbReference type="Proteomes" id="UP001240678"/>
    </source>
</evidence>
<feature type="non-terminal residue" evidence="1">
    <location>
        <position position="1"/>
    </location>
</feature>
<sequence>QRFPAPGRGTGPNPACLSLIEAQQLATPYLSYLSYLNFTHTDGYPVPLGGGRW</sequence>
<dbReference type="AlphaFoldDB" id="A0AAJ0DY02"/>
<dbReference type="EMBL" id="MOOE01000012">
    <property type="protein sequence ID" value="KAK1519671.1"/>
    <property type="molecule type" value="Genomic_DNA"/>
</dbReference>
<comment type="caution">
    <text evidence="1">The sequence shown here is derived from an EMBL/GenBank/DDBJ whole genome shotgun (WGS) entry which is preliminary data.</text>
</comment>
<protein>
    <submittedName>
        <fullName evidence="1">Uncharacterized protein</fullName>
    </submittedName>
</protein>
<dbReference type="RefSeq" id="XP_060310207.1">
    <property type="nucleotide sequence ID" value="XM_060459475.1"/>
</dbReference>
<reference evidence="1 2" key="1">
    <citation type="submission" date="2016-10" db="EMBL/GenBank/DDBJ databases">
        <title>The genome sequence of Colletotrichum fioriniae PJ7.</title>
        <authorList>
            <person name="Baroncelli R."/>
        </authorList>
    </citation>
    <scope>NUCLEOTIDE SEQUENCE [LARGE SCALE GENOMIC DNA]</scope>
    <source>
        <strain evidence="1 2">IMI 309622</strain>
    </source>
</reference>
<keyword evidence="2" id="KW-1185">Reference proteome</keyword>
<accession>A0AAJ0DY02</accession>
<name>A0AAJ0DY02_9PEZI</name>
<organism evidence="1 2">
    <name type="scientific">Colletotrichum costaricense</name>
    <dbReference type="NCBI Taxonomy" id="1209916"/>
    <lineage>
        <taxon>Eukaryota</taxon>
        <taxon>Fungi</taxon>
        <taxon>Dikarya</taxon>
        <taxon>Ascomycota</taxon>
        <taxon>Pezizomycotina</taxon>
        <taxon>Sordariomycetes</taxon>
        <taxon>Hypocreomycetidae</taxon>
        <taxon>Glomerellales</taxon>
        <taxon>Glomerellaceae</taxon>
        <taxon>Colletotrichum</taxon>
        <taxon>Colletotrichum acutatum species complex</taxon>
    </lineage>
</organism>